<evidence type="ECO:0000313" key="2">
    <source>
        <dbReference type="Proteomes" id="UP000619101"/>
    </source>
</evidence>
<dbReference type="InterPro" id="IPR011990">
    <property type="entry name" value="TPR-like_helical_dom_sf"/>
</dbReference>
<dbReference type="Proteomes" id="UP000619101">
    <property type="component" value="Unassembled WGS sequence"/>
</dbReference>
<dbReference type="RefSeq" id="WP_191700225.1">
    <property type="nucleotide sequence ID" value="NZ_JACSPZ010000004.1"/>
</dbReference>
<keyword evidence="2" id="KW-1185">Reference proteome</keyword>
<comment type="caution">
    <text evidence="1">The sequence shown here is derived from an EMBL/GenBank/DDBJ whole genome shotgun (WGS) entry which is preliminary data.</text>
</comment>
<accession>A0ABR8XYY4</accession>
<dbReference type="SUPFAM" id="SSF48452">
    <property type="entry name" value="TPR-like"/>
    <property type="match status" value="1"/>
</dbReference>
<sequence length="455" mass="53535">MIISNQVEHLRSLYRELNYFEVIHFGTITLPISLEEKRYDEALICYEYLASAYYETGKYEKFLVVMNDYEKLCLTYGKDENKMYFYYLYSLLQVVVKNFDESIDATKKSIKYAHYLNSYELISINYYNFAAQLVHINQFEKARIAISLAEFYKNKIPIQDLTIAKGYIGALYYFATIADNEGYQNVKQEFVELLKNKHSLYNAKILFAEAILAFNMGQKEKSTLLFEQAYVEFKNQQNIMFLITVDYHIKTFKLYDTFQYTNELREIIENSNRKPLDANNVKSLLSDLFIDEDVSALSIKYPKVISKELIVQHVEQAIQNNESLYCIHWCFITTEIESLFGDKFVEHLLFTMFETIYHFIFKHNAEVNVLSKNEGEAFIKDISEPKFFELLMELEEKLQSSVVHSTLGMMEIPVHFGFIHSNQLPKDQATYEQLAAYADANLYYAKSHGQLYIYN</sequence>
<evidence type="ECO:0000313" key="1">
    <source>
        <dbReference type="EMBL" id="MBD8037157.1"/>
    </source>
</evidence>
<organism evidence="1 2">
    <name type="scientific">Solibacillus faecavium</name>
    <dbReference type="NCBI Taxonomy" id="2762221"/>
    <lineage>
        <taxon>Bacteria</taxon>
        <taxon>Bacillati</taxon>
        <taxon>Bacillota</taxon>
        <taxon>Bacilli</taxon>
        <taxon>Bacillales</taxon>
        <taxon>Caryophanaceae</taxon>
        <taxon>Solibacillus</taxon>
    </lineage>
</organism>
<dbReference type="EMBL" id="JACSPZ010000004">
    <property type="protein sequence ID" value="MBD8037157.1"/>
    <property type="molecule type" value="Genomic_DNA"/>
</dbReference>
<protein>
    <recommendedName>
        <fullName evidence="3">GGDEF domain-containing protein</fullName>
    </recommendedName>
</protein>
<gene>
    <name evidence="1" type="ORF">H9635_10400</name>
</gene>
<proteinExistence type="predicted"/>
<reference evidence="1 2" key="1">
    <citation type="submission" date="2020-08" db="EMBL/GenBank/DDBJ databases">
        <title>A Genomic Blueprint of the Chicken Gut Microbiome.</title>
        <authorList>
            <person name="Gilroy R."/>
            <person name="Ravi A."/>
            <person name="Getino M."/>
            <person name="Pursley I."/>
            <person name="Horton D.L."/>
            <person name="Alikhan N.-F."/>
            <person name="Baker D."/>
            <person name="Gharbi K."/>
            <person name="Hall N."/>
            <person name="Watson M."/>
            <person name="Adriaenssens E.M."/>
            <person name="Foster-Nyarko E."/>
            <person name="Jarju S."/>
            <person name="Secka A."/>
            <person name="Antonio M."/>
            <person name="Oren A."/>
            <person name="Chaudhuri R."/>
            <person name="La Ragione R.M."/>
            <person name="Hildebrand F."/>
            <person name="Pallen M.J."/>
        </authorList>
    </citation>
    <scope>NUCLEOTIDE SEQUENCE [LARGE SCALE GENOMIC DNA]</scope>
    <source>
        <strain evidence="1 2">A46</strain>
    </source>
</reference>
<evidence type="ECO:0008006" key="3">
    <source>
        <dbReference type="Google" id="ProtNLM"/>
    </source>
</evidence>
<name>A0ABR8XYY4_9BACL</name>